<organism evidence="2 3">
    <name type="scientific">Botrytis fragariae</name>
    <dbReference type="NCBI Taxonomy" id="1964551"/>
    <lineage>
        <taxon>Eukaryota</taxon>
        <taxon>Fungi</taxon>
        <taxon>Dikarya</taxon>
        <taxon>Ascomycota</taxon>
        <taxon>Pezizomycotina</taxon>
        <taxon>Leotiomycetes</taxon>
        <taxon>Helotiales</taxon>
        <taxon>Sclerotiniaceae</taxon>
        <taxon>Botrytis</taxon>
    </lineage>
</organism>
<proteinExistence type="predicted"/>
<dbReference type="RefSeq" id="XP_037191011.1">
    <property type="nucleotide sequence ID" value="XM_037339445.1"/>
</dbReference>
<comment type="caution">
    <text evidence="2">The sequence shown here is derived from an EMBL/GenBank/DDBJ whole genome shotgun (WGS) entry which is preliminary data.</text>
</comment>
<gene>
    <name evidence="2" type="ORF">Bfra_009093</name>
</gene>
<reference evidence="2 3" key="1">
    <citation type="journal article" date="2020" name="Phytopathology">
        <title>A high-quality genome resource of Botrytis fragariae, a new and rapidly spreading fungal pathogen causing strawberry gray mold in the U.S.A.</title>
        <authorList>
            <person name="Wu Y."/>
            <person name="Saski C.A."/>
            <person name="Schnabel G."/>
            <person name="Xiao S."/>
            <person name="Hu M."/>
        </authorList>
    </citation>
    <scope>NUCLEOTIDE SEQUENCE [LARGE SCALE GENOMIC DNA]</scope>
    <source>
        <strain evidence="2 3">BVB16</strain>
    </source>
</reference>
<dbReference type="AlphaFoldDB" id="A0A8H6ARJ0"/>
<evidence type="ECO:0000313" key="3">
    <source>
        <dbReference type="Proteomes" id="UP000531561"/>
    </source>
</evidence>
<feature type="region of interest" description="Disordered" evidence="1">
    <location>
        <begin position="1"/>
        <end position="20"/>
    </location>
</feature>
<protein>
    <submittedName>
        <fullName evidence="2">Uncharacterized protein</fullName>
    </submittedName>
</protein>
<name>A0A8H6ARJ0_9HELO</name>
<dbReference type="Proteomes" id="UP000531561">
    <property type="component" value="Unassembled WGS sequence"/>
</dbReference>
<evidence type="ECO:0000313" key="2">
    <source>
        <dbReference type="EMBL" id="KAF5872065.1"/>
    </source>
</evidence>
<dbReference type="EMBL" id="JABFCT010000011">
    <property type="protein sequence ID" value="KAF5872065.1"/>
    <property type="molecule type" value="Genomic_DNA"/>
</dbReference>
<accession>A0A8H6ARJ0</accession>
<sequence length="83" mass="9383">MSFEILRFPSRPKRSTTAKNIKNSPFVPTPECHLNDKCSSDEFEDIRFDQLILARYVTSDVLGVSFPAILYIDAFVVGIDVIS</sequence>
<keyword evidence="3" id="KW-1185">Reference proteome</keyword>
<dbReference type="GeneID" id="59263137"/>
<evidence type="ECO:0000256" key="1">
    <source>
        <dbReference type="SAM" id="MobiDB-lite"/>
    </source>
</evidence>